<dbReference type="PRINTS" id="PR01434">
    <property type="entry name" value="NADHDHGNASE5"/>
</dbReference>
<dbReference type="Gene3D" id="1.20.120.1200">
    <property type="entry name" value="NADH-ubiquinone/plastoquinone oxidoreductase chain 6, subunit NuoJ"/>
    <property type="match status" value="1"/>
</dbReference>
<dbReference type="InterPro" id="IPR046806">
    <property type="entry name" value="MrpA_C/MbhE"/>
</dbReference>
<feature type="transmembrane region" description="Helical" evidence="11">
    <location>
        <begin position="609"/>
        <end position="627"/>
    </location>
</feature>
<feature type="compositionally biased region" description="Acidic residues" evidence="10">
    <location>
        <begin position="956"/>
        <end position="968"/>
    </location>
</feature>
<evidence type="ECO:0000259" key="14">
    <source>
        <dbReference type="Pfam" id="PF04039"/>
    </source>
</evidence>
<organism evidence="17 18">
    <name type="scientific">Jiangella aurantiaca</name>
    <dbReference type="NCBI Taxonomy" id="2530373"/>
    <lineage>
        <taxon>Bacteria</taxon>
        <taxon>Bacillati</taxon>
        <taxon>Actinomycetota</taxon>
        <taxon>Actinomycetes</taxon>
        <taxon>Jiangellales</taxon>
        <taxon>Jiangellaceae</taxon>
        <taxon>Jiangella</taxon>
    </lineage>
</organism>
<evidence type="ECO:0000256" key="10">
    <source>
        <dbReference type="SAM" id="MobiDB-lite"/>
    </source>
</evidence>
<dbReference type="InterPro" id="IPR025383">
    <property type="entry name" value="MrpA_C/MbhD"/>
</dbReference>
<dbReference type="InterPro" id="IPR042106">
    <property type="entry name" value="Nuo/plastoQ_OxRdtase_6_NuoJ"/>
</dbReference>
<feature type="transmembrane region" description="Helical" evidence="11">
    <location>
        <begin position="158"/>
        <end position="181"/>
    </location>
</feature>
<keyword evidence="18" id="KW-1185">Reference proteome</keyword>
<dbReference type="RefSeq" id="WP_132102457.1">
    <property type="nucleotide sequence ID" value="NZ_SMLB01000006.1"/>
</dbReference>
<feature type="transmembrane region" description="Helical" evidence="11">
    <location>
        <begin position="876"/>
        <end position="899"/>
    </location>
</feature>
<evidence type="ECO:0000259" key="15">
    <source>
        <dbReference type="Pfam" id="PF13244"/>
    </source>
</evidence>
<name>A0A4R5AFN7_9ACTN</name>
<evidence type="ECO:0000256" key="8">
    <source>
        <dbReference type="ARBA" id="ARBA00023136"/>
    </source>
</evidence>
<keyword evidence="4" id="KW-1003">Cell membrane</keyword>
<feature type="transmembrane region" description="Helical" evidence="11">
    <location>
        <begin position="919"/>
        <end position="943"/>
    </location>
</feature>
<dbReference type="InterPro" id="IPR001516">
    <property type="entry name" value="Proton_antipo_N"/>
</dbReference>
<feature type="transmembrane region" description="Helical" evidence="11">
    <location>
        <begin position="318"/>
        <end position="342"/>
    </location>
</feature>
<dbReference type="NCBIfam" id="NF009284">
    <property type="entry name" value="PRK12644.1"/>
    <property type="match status" value="1"/>
</dbReference>
<evidence type="ECO:0000256" key="3">
    <source>
        <dbReference type="ARBA" id="ARBA00022449"/>
    </source>
</evidence>
<feature type="transmembrane region" description="Helical" evidence="11">
    <location>
        <begin position="634"/>
        <end position="651"/>
    </location>
</feature>
<feature type="transmembrane region" description="Helical" evidence="11">
    <location>
        <begin position="455"/>
        <end position="475"/>
    </location>
</feature>
<dbReference type="InterPro" id="IPR007182">
    <property type="entry name" value="MnhB"/>
</dbReference>
<feature type="transmembrane region" description="Helical" evidence="11">
    <location>
        <begin position="238"/>
        <end position="260"/>
    </location>
</feature>
<dbReference type="Proteomes" id="UP000295217">
    <property type="component" value="Unassembled WGS sequence"/>
</dbReference>
<evidence type="ECO:0000256" key="1">
    <source>
        <dbReference type="ARBA" id="ARBA00004651"/>
    </source>
</evidence>
<keyword evidence="3" id="KW-0050">Antiport</keyword>
<dbReference type="PANTHER" id="PTHR43373:SF1">
    <property type="entry name" value="NA(+)_H(+) ANTIPORTER SUBUNIT A"/>
    <property type="match status" value="1"/>
</dbReference>
<keyword evidence="6 11" id="KW-1133">Transmembrane helix</keyword>
<feature type="transmembrane region" description="Helical" evidence="11">
    <location>
        <begin position="409"/>
        <end position="434"/>
    </location>
</feature>
<proteinExistence type="predicted"/>
<gene>
    <name evidence="17" type="ORF">E1262_07000</name>
</gene>
<evidence type="ECO:0000259" key="12">
    <source>
        <dbReference type="Pfam" id="PF00361"/>
    </source>
</evidence>
<feature type="domain" description="Na+/H+ antiporter MnhB subunit-related protein" evidence="14">
    <location>
        <begin position="818"/>
        <end position="940"/>
    </location>
</feature>
<feature type="region of interest" description="Disordered" evidence="10">
    <location>
        <begin position="951"/>
        <end position="983"/>
    </location>
</feature>
<dbReference type="OrthoDB" id="9811798at2"/>
<dbReference type="InterPro" id="IPR001750">
    <property type="entry name" value="ND/Mrp_TM"/>
</dbReference>
<accession>A0A4R5AFN7</accession>
<keyword evidence="8 11" id="KW-0472">Membrane</keyword>
<feature type="transmembrane region" description="Helical" evidence="11">
    <location>
        <begin position="201"/>
        <end position="226"/>
    </location>
</feature>
<evidence type="ECO:0000259" key="16">
    <source>
        <dbReference type="Pfam" id="PF20501"/>
    </source>
</evidence>
<feature type="transmembrane region" description="Helical" evidence="11">
    <location>
        <begin position="845"/>
        <end position="864"/>
    </location>
</feature>
<feature type="transmembrane region" description="Helical" evidence="11">
    <location>
        <begin position="820"/>
        <end position="839"/>
    </location>
</feature>
<feature type="transmembrane region" description="Helical" evidence="11">
    <location>
        <begin position="75"/>
        <end position="98"/>
    </location>
</feature>
<feature type="transmembrane region" description="Helical" evidence="11">
    <location>
        <begin position="293"/>
        <end position="312"/>
    </location>
</feature>
<dbReference type="AlphaFoldDB" id="A0A4R5AFN7"/>
<dbReference type="Pfam" id="PF04039">
    <property type="entry name" value="MnhB"/>
    <property type="match status" value="1"/>
</dbReference>
<feature type="transmembrane region" description="Helical" evidence="11">
    <location>
        <begin position="105"/>
        <end position="123"/>
    </location>
</feature>
<feature type="transmembrane region" description="Helical" evidence="11">
    <location>
        <begin position="697"/>
        <end position="716"/>
    </location>
</feature>
<dbReference type="Pfam" id="PF00361">
    <property type="entry name" value="Proton_antipo_M"/>
    <property type="match status" value="1"/>
</dbReference>
<keyword evidence="5 9" id="KW-0812">Transmembrane</keyword>
<dbReference type="EMBL" id="SMLB01000006">
    <property type="protein sequence ID" value="TDD71393.1"/>
    <property type="molecule type" value="Genomic_DNA"/>
</dbReference>
<dbReference type="GO" id="GO:0005886">
    <property type="term" value="C:plasma membrane"/>
    <property type="evidence" value="ECO:0007669"/>
    <property type="project" value="UniProtKB-SubCell"/>
</dbReference>
<evidence type="ECO:0000313" key="18">
    <source>
        <dbReference type="Proteomes" id="UP000295217"/>
    </source>
</evidence>
<dbReference type="GO" id="GO:0015297">
    <property type="term" value="F:antiporter activity"/>
    <property type="evidence" value="ECO:0007669"/>
    <property type="project" value="UniProtKB-KW"/>
</dbReference>
<feature type="domain" description="MrpA C-terminal/MbhE" evidence="16">
    <location>
        <begin position="696"/>
        <end position="770"/>
    </location>
</feature>
<feature type="transmembrane region" description="Helical" evidence="11">
    <location>
        <begin position="501"/>
        <end position="523"/>
    </location>
</feature>
<evidence type="ECO:0000313" key="17">
    <source>
        <dbReference type="EMBL" id="TDD71393.1"/>
    </source>
</evidence>
<dbReference type="Pfam" id="PF00662">
    <property type="entry name" value="Proton_antipo_N"/>
    <property type="match status" value="1"/>
</dbReference>
<evidence type="ECO:0000256" key="4">
    <source>
        <dbReference type="ARBA" id="ARBA00022475"/>
    </source>
</evidence>
<feature type="domain" description="NADH-Ubiquinone oxidoreductase (complex I) chain 5 N-terminal" evidence="13">
    <location>
        <begin position="61"/>
        <end position="108"/>
    </location>
</feature>
<feature type="transmembrane region" description="Helical" evidence="11">
    <location>
        <begin position="266"/>
        <end position="286"/>
    </location>
</feature>
<evidence type="ECO:0000256" key="7">
    <source>
        <dbReference type="ARBA" id="ARBA00023065"/>
    </source>
</evidence>
<protein>
    <submittedName>
        <fullName evidence="17">Na+/H+ antiporter subunit A</fullName>
    </submittedName>
</protein>
<sequence length="983" mass="102366">MLALIAAHFAAAALAPALVSWLRRRALLLLAVVPAAGFVWAAAMTGEVRHGDAVEQRIRWVETLGLELSFRLTTLTWVMTLLVTGVGALVLAYCAAYFRRDDAGLPRFAGLLTAFAGAMLGLVIADDLLVLYVFWELTTVLSYLLIGHNPERKANRRAAMQALMVTTFGGLAMLVGVIVIGQAAGTYRISEVLANPPGGDAVTVAVVLVLIGAVSKSALIPFHFWLPGAMAAPTPVSAYLHAAAMVKAGVYLVALFAPAFAGLLPWRPLLLTLGVLTMLLGGLRALRQTDLKLLLAYGTVSQLGFLVVLVGAGTRAAAMGGVAMLVAHALFKAALFLVVGLVDRATGTRDLRELSGLGRRLPVLMVTSVLAAASMAAIPPLAGFVAKETAYAAAVDIAETGDGTGVGTMAGWALVAGLAVGSALTAAYSIRFVWGAFAVKPGVPPIAASECRFPTAGFSAAPVVLAAAGLALGFLGPAETELLEPYAALFPEGAHEPELSLWHGVNTALLLSIASVLAGIVLFRWRNRVDRWQGRLVAGGDAEVAYRAIMRGVDRLAVEVTGATQRGSLPSYLAVIFLVVVAVPGGVLVAGQPWTDASGGVGVRAWDNVGQAVVGAIMIASAVLAARSRRRLKAVLLAGGTGYGMAMLFILHGAPDLALTQVLVETVTLVIFVLVLRRLPTYFSDRPLTKSRWWRMGLGIAVGLVMAGLALAAAGARTAEPVSDGFAEPAVSYGGGHNIVNVTLVDIRAWDTMGEISVLVVAATGVASLIFLITSRNGRWRPDDAIASAPTSPDRLPHRNLWLRAGRTVAPEGRSIMFEVVTRLAFHVVIVFSIYLLFVGHNEPGGGFAGGLVAGLALMVRYLAGGRHELNEAAPVDAGLVLGIGLFIATGSGLVPLAFGGDVLQSAVVDFELPLVGHVHFVTSLFFDVGVYLVVVGLMLDVLRSLGGGVDKQAGDDAEPGETIESAEEASTAARREASGGNQ</sequence>
<feature type="transmembrane region" description="Helical" evidence="11">
    <location>
        <begin position="657"/>
        <end position="676"/>
    </location>
</feature>
<dbReference type="InterPro" id="IPR050616">
    <property type="entry name" value="CPA3_Na-H_Antiporter_A"/>
</dbReference>
<feature type="transmembrane region" description="Helical" evidence="11">
    <location>
        <begin position="756"/>
        <end position="774"/>
    </location>
</feature>
<dbReference type="GO" id="GO:0006811">
    <property type="term" value="P:monoatomic ion transport"/>
    <property type="evidence" value="ECO:0007669"/>
    <property type="project" value="UniProtKB-KW"/>
</dbReference>
<feature type="transmembrane region" description="Helical" evidence="11">
    <location>
        <begin position="363"/>
        <end position="382"/>
    </location>
</feature>
<feature type="transmembrane region" description="Helical" evidence="11">
    <location>
        <begin position="129"/>
        <end position="146"/>
    </location>
</feature>
<dbReference type="Pfam" id="PF20501">
    <property type="entry name" value="MbhE"/>
    <property type="match status" value="1"/>
</dbReference>
<dbReference type="Pfam" id="PF13244">
    <property type="entry name" value="MbhD"/>
    <property type="match status" value="1"/>
</dbReference>
<feature type="domain" description="NADH:quinone oxidoreductase/Mrp antiporter transmembrane" evidence="12">
    <location>
        <begin position="125"/>
        <end position="395"/>
    </location>
</feature>
<feature type="compositionally biased region" description="Basic and acidic residues" evidence="10">
    <location>
        <begin position="974"/>
        <end position="983"/>
    </location>
</feature>
<reference evidence="17 18" key="1">
    <citation type="submission" date="2019-02" db="EMBL/GenBank/DDBJ databases">
        <title>Draft genome sequences of novel Actinobacteria.</title>
        <authorList>
            <person name="Sahin N."/>
            <person name="Ay H."/>
            <person name="Saygin H."/>
        </authorList>
    </citation>
    <scope>NUCLEOTIDE SEQUENCE [LARGE SCALE GENOMIC DNA]</scope>
    <source>
        <strain evidence="17 18">8K307</strain>
    </source>
</reference>
<keyword evidence="2" id="KW-0813">Transport</keyword>
<evidence type="ECO:0000256" key="2">
    <source>
        <dbReference type="ARBA" id="ARBA00022448"/>
    </source>
</evidence>
<feature type="domain" description="MrpA C-terminal/MbhD" evidence="15">
    <location>
        <begin position="616"/>
        <end position="680"/>
    </location>
</feature>
<feature type="transmembrane region" description="Helical" evidence="11">
    <location>
        <begin position="572"/>
        <end position="589"/>
    </location>
</feature>
<evidence type="ECO:0000256" key="9">
    <source>
        <dbReference type="RuleBase" id="RU000320"/>
    </source>
</evidence>
<evidence type="ECO:0000259" key="13">
    <source>
        <dbReference type="Pfam" id="PF00662"/>
    </source>
</evidence>
<evidence type="ECO:0000256" key="5">
    <source>
        <dbReference type="ARBA" id="ARBA00022692"/>
    </source>
</evidence>
<keyword evidence="7" id="KW-0406">Ion transport</keyword>
<comment type="caution">
    <text evidence="17">The sequence shown here is derived from an EMBL/GenBank/DDBJ whole genome shotgun (WGS) entry which is preliminary data.</text>
</comment>
<comment type="subcellular location">
    <subcellularLocation>
        <location evidence="1">Cell membrane</location>
        <topology evidence="1">Multi-pass membrane protein</topology>
    </subcellularLocation>
    <subcellularLocation>
        <location evidence="9">Membrane</location>
        <topology evidence="9">Multi-pass membrane protein</topology>
    </subcellularLocation>
</comment>
<evidence type="ECO:0000256" key="6">
    <source>
        <dbReference type="ARBA" id="ARBA00022989"/>
    </source>
</evidence>
<evidence type="ECO:0000256" key="11">
    <source>
        <dbReference type="SAM" id="Phobius"/>
    </source>
</evidence>
<dbReference type="PANTHER" id="PTHR43373">
    <property type="entry name" value="NA(+)/H(+) ANTIPORTER SUBUNIT"/>
    <property type="match status" value="1"/>
</dbReference>